<comment type="caution">
    <text evidence="1">The sequence shown here is derived from an EMBL/GenBank/DDBJ whole genome shotgun (WGS) entry which is preliminary data.</text>
</comment>
<evidence type="ECO:0000313" key="2">
    <source>
        <dbReference type="Proteomes" id="UP000754821"/>
    </source>
</evidence>
<proteinExistence type="predicted"/>
<name>A0ABR9FET4_9GAMM</name>
<dbReference type="EMBL" id="RRZC01000020">
    <property type="protein sequence ID" value="MBE0404906.1"/>
    <property type="molecule type" value="Genomic_DNA"/>
</dbReference>
<dbReference type="RefSeq" id="WP_192528390.1">
    <property type="nucleotide sequence ID" value="NZ_RRZC01000020.1"/>
</dbReference>
<reference evidence="1 2" key="1">
    <citation type="submission" date="2020-07" db="EMBL/GenBank/DDBJ databases">
        <title>Halophilic bacteria isolated from french cheeses.</title>
        <authorList>
            <person name="Kothe C.I."/>
            <person name="Farah-Kraiem B."/>
            <person name="Renault P."/>
            <person name="Dridi B."/>
        </authorList>
    </citation>
    <scope>NUCLEOTIDE SEQUENCE [LARGE SCALE GENOMIC DNA]</scope>
    <source>
        <strain evidence="1 2">FME16</strain>
    </source>
</reference>
<protein>
    <submittedName>
        <fullName evidence="1">Uncharacterized protein</fullName>
    </submittedName>
</protein>
<gene>
    <name evidence="1" type="ORF">EI163_15290</name>
</gene>
<keyword evidence="2" id="KW-1185">Reference proteome</keyword>
<evidence type="ECO:0000313" key="1">
    <source>
        <dbReference type="EMBL" id="MBE0404906.1"/>
    </source>
</evidence>
<accession>A0ABR9FET4</accession>
<sequence>MFEVWFFKPGVETQLPKLQYQMLKTRVVKKRDEADKEKIGFIPLVVLSISGL</sequence>
<organism evidence="1 2">
    <name type="scientific">Halomonas citrativorans</name>
    <dbReference type="NCBI Taxonomy" id="2742612"/>
    <lineage>
        <taxon>Bacteria</taxon>
        <taxon>Pseudomonadati</taxon>
        <taxon>Pseudomonadota</taxon>
        <taxon>Gammaproteobacteria</taxon>
        <taxon>Oceanospirillales</taxon>
        <taxon>Halomonadaceae</taxon>
        <taxon>Halomonas</taxon>
    </lineage>
</organism>
<dbReference type="Proteomes" id="UP000754821">
    <property type="component" value="Unassembled WGS sequence"/>
</dbReference>